<evidence type="ECO:0000256" key="2">
    <source>
        <dbReference type="ARBA" id="ARBA00001997"/>
    </source>
</evidence>
<keyword evidence="9" id="KW-1185">Reference proteome</keyword>
<evidence type="ECO:0000256" key="7">
    <source>
        <dbReference type="RuleBase" id="RU364069"/>
    </source>
</evidence>
<dbReference type="SUPFAM" id="SSF51182">
    <property type="entry name" value="RmlC-like cupins"/>
    <property type="match status" value="1"/>
</dbReference>
<feature type="active site" description="Proton acceptor" evidence="5">
    <location>
        <position position="63"/>
    </location>
</feature>
<dbReference type="GO" id="GO:0019305">
    <property type="term" value="P:dTDP-rhamnose biosynthetic process"/>
    <property type="evidence" value="ECO:0007669"/>
    <property type="project" value="UniProtKB-UniRule"/>
</dbReference>
<dbReference type="PANTHER" id="PTHR21047:SF2">
    <property type="entry name" value="THYMIDINE DIPHOSPHO-4-KETO-RHAMNOSE 3,5-EPIMERASE"/>
    <property type="match status" value="1"/>
</dbReference>
<evidence type="ECO:0000256" key="5">
    <source>
        <dbReference type="PIRSR" id="PIRSR600888-1"/>
    </source>
</evidence>
<reference evidence="8" key="1">
    <citation type="journal article" date="2014" name="Int. J. Syst. Evol. Microbiol.">
        <title>Complete genome sequence of Corynebacterium casei LMG S-19264T (=DSM 44701T), isolated from a smear-ripened cheese.</title>
        <authorList>
            <consortium name="US DOE Joint Genome Institute (JGI-PGF)"/>
            <person name="Walter F."/>
            <person name="Albersmeier A."/>
            <person name="Kalinowski J."/>
            <person name="Ruckert C."/>
        </authorList>
    </citation>
    <scope>NUCLEOTIDE SEQUENCE</scope>
    <source>
        <strain evidence="8">KCTC 32513</strain>
    </source>
</reference>
<evidence type="ECO:0000256" key="3">
    <source>
        <dbReference type="ARBA" id="ARBA00012098"/>
    </source>
</evidence>
<dbReference type="NCBIfam" id="TIGR01221">
    <property type="entry name" value="rmlC"/>
    <property type="match status" value="1"/>
</dbReference>
<keyword evidence="7" id="KW-0413">Isomerase</keyword>
<dbReference type="InterPro" id="IPR011051">
    <property type="entry name" value="RmlC_Cupin_sf"/>
</dbReference>
<dbReference type="RefSeq" id="WP_189498564.1">
    <property type="nucleotide sequence ID" value="NZ_BMZH01000010.1"/>
</dbReference>
<comment type="similarity">
    <text evidence="7">Belongs to the dTDP-4-dehydrorhamnose 3,5-epimerase family.</text>
</comment>
<feature type="active site" description="Proton donor" evidence="5">
    <location>
        <position position="133"/>
    </location>
</feature>
<dbReference type="GO" id="GO:0000271">
    <property type="term" value="P:polysaccharide biosynthetic process"/>
    <property type="evidence" value="ECO:0007669"/>
    <property type="project" value="TreeGrafter"/>
</dbReference>
<evidence type="ECO:0000256" key="1">
    <source>
        <dbReference type="ARBA" id="ARBA00001298"/>
    </source>
</evidence>
<comment type="subunit">
    <text evidence="7">Homodimer.</text>
</comment>
<dbReference type="GO" id="GO:0008830">
    <property type="term" value="F:dTDP-4-dehydrorhamnose 3,5-epimerase activity"/>
    <property type="evidence" value="ECO:0007669"/>
    <property type="project" value="UniProtKB-UniRule"/>
</dbReference>
<dbReference type="EMBL" id="BMZH01000010">
    <property type="protein sequence ID" value="GHA99534.1"/>
    <property type="molecule type" value="Genomic_DNA"/>
</dbReference>
<comment type="caution">
    <text evidence="8">The sequence shown here is derived from an EMBL/GenBank/DDBJ whole genome shotgun (WGS) entry which is preliminary data.</text>
</comment>
<evidence type="ECO:0000313" key="9">
    <source>
        <dbReference type="Proteomes" id="UP000634004"/>
    </source>
</evidence>
<comment type="catalytic activity">
    <reaction evidence="1 7">
        <text>dTDP-4-dehydro-6-deoxy-alpha-D-glucose = dTDP-4-dehydro-beta-L-rhamnose</text>
        <dbReference type="Rhea" id="RHEA:16969"/>
        <dbReference type="ChEBI" id="CHEBI:57649"/>
        <dbReference type="ChEBI" id="CHEBI:62830"/>
        <dbReference type="EC" id="5.1.3.13"/>
    </reaction>
</comment>
<dbReference type="Proteomes" id="UP000634004">
    <property type="component" value="Unassembled WGS sequence"/>
</dbReference>
<comment type="function">
    <text evidence="2 7">Catalyzes the epimerization of the C3' and C5'positions of dTDP-6-deoxy-D-xylo-4-hexulose, forming dTDP-6-deoxy-L-lyxo-4-hexulose.</text>
</comment>
<feature type="site" description="Participates in a stacking interaction with the thymidine ring of dTDP-4-oxo-6-deoxyglucose" evidence="6">
    <location>
        <position position="139"/>
    </location>
</feature>
<evidence type="ECO:0000256" key="4">
    <source>
        <dbReference type="ARBA" id="ARBA00019595"/>
    </source>
</evidence>
<dbReference type="EC" id="5.1.3.13" evidence="3 7"/>
<organism evidence="8 9">
    <name type="scientific">Algimonas arctica</name>
    <dbReference type="NCBI Taxonomy" id="1479486"/>
    <lineage>
        <taxon>Bacteria</taxon>
        <taxon>Pseudomonadati</taxon>
        <taxon>Pseudomonadota</taxon>
        <taxon>Alphaproteobacteria</taxon>
        <taxon>Maricaulales</taxon>
        <taxon>Robiginitomaculaceae</taxon>
        <taxon>Algimonas</taxon>
    </lineage>
</organism>
<dbReference type="Gene3D" id="2.60.120.10">
    <property type="entry name" value="Jelly Rolls"/>
    <property type="match status" value="1"/>
</dbReference>
<gene>
    <name evidence="8" type="primary">rfbC</name>
    <name evidence="8" type="ORF">GCM10009069_22900</name>
</gene>
<reference evidence="8" key="2">
    <citation type="submission" date="2020-09" db="EMBL/GenBank/DDBJ databases">
        <authorList>
            <person name="Sun Q."/>
            <person name="Kim S."/>
        </authorList>
    </citation>
    <scope>NUCLEOTIDE SEQUENCE</scope>
    <source>
        <strain evidence="8">KCTC 32513</strain>
    </source>
</reference>
<evidence type="ECO:0000256" key="6">
    <source>
        <dbReference type="PIRSR" id="PIRSR600888-3"/>
    </source>
</evidence>
<dbReference type="GO" id="GO:0005829">
    <property type="term" value="C:cytosol"/>
    <property type="evidence" value="ECO:0007669"/>
    <property type="project" value="TreeGrafter"/>
</dbReference>
<name>A0A8J3CTH8_9PROT</name>
<comment type="pathway">
    <text evidence="7">Carbohydrate biosynthesis; dTDP-L-rhamnose biosynthesis.</text>
</comment>
<dbReference type="Pfam" id="PF00908">
    <property type="entry name" value="dTDP_sugar_isom"/>
    <property type="match status" value="1"/>
</dbReference>
<accession>A0A8J3CTH8</accession>
<dbReference type="InterPro" id="IPR014710">
    <property type="entry name" value="RmlC-like_jellyroll"/>
</dbReference>
<sequence length="182" mass="20286">MKITPLDLDGLFLCEPARHGDARGWFMESYRQDKLDAAVGRAVRFVQDNRSMSAERGILRGLHYQAPPFAQDKLVQCVGGKILDVVVDVRRSSSTYGQASTLELSDENAQQLFVPTGFLHGFVTLTENVQIAYKVTAPYDAYSDGSVHWDSVGVDWNLDADPKISDKDRVAPLFSDWVSPFD</sequence>
<dbReference type="CDD" id="cd00438">
    <property type="entry name" value="cupin_RmlC"/>
    <property type="match status" value="1"/>
</dbReference>
<protein>
    <recommendedName>
        <fullName evidence="4 7">dTDP-4-dehydrorhamnose 3,5-epimerase</fullName>
        <ecNumber evidence="3 7">5.1.3.13</ecNumber>
    </recommendedName>
    <alternativeName>
        <fullName evidence="7">Thymidine diphospho-4-keto-rhamnose 3,5-epimerase</fullName>
    </alternativeName>
</protein>
<evidence type="ECO:0000313" key="8">
    <source>
        <dbReference type="EMBL" id="GHA99534.1"/>
    </source>
</evidence>
<dbReference type="AlphaFoldDB" id="A0A8J3CTH8"/>
<dbReference type="UniPathway" id="UPA00124"/>
<dbReference type="InterPro" id="IPR000888">
    <property type="entry name" value="RmlC-like"/>
</dbReference>
<proteinExistence type="inferred from homology"/>
<dbReference type="PANTHER" id="PTHR21047">
    <property type="entry name" value="DTDP-6-DEOXY-D-GLUCOSE-3,5 EPIMERASE"/>
    <property type="match status" value="1"/>
</dbReference>